<dbReference type="PANTHER" id="PTHR48049">
    <property type="entry name" value="GLYCOSYLTRANSFERASE"/>
    <property type="match status" value="1"/>
</dbReference>
<dbReference type="GeneID" id="111306371"/>
<dbReference type="SUPFAM" id="SSF53756">
    <property type="entry name" value="UDP-Glycosyltransferase/glycogen phosphorylase"/>
    <property type="match status" value="1"/>
</dbReference>
<dbReference type="Gene3D" id="3.40.50.2000">
    <property type="entry name" value="Glycogen Phosphorylase B"/>
    <property type="match status" value="1"/>
</dbReference>
<sequence>MAGYIHVMMLPWSAFGHLIPFFNLSVALAKAGVRVSFVSTPRNIKRLPKVPPNIENLIDLLTFPLPILDKELLPEGCEATMDVPSEKIEYLKTAYDLLRNPVKQFISDQRPDWIFIDFISYWVAEIAQELKIPLLVYRVFSACQLAFMGHPESLVGDGHKRRRPSPESLTSPPEWGDFPSPVAYRSLEAIIKDFMNRMLLVSEILKGFINVFRHVKVLLYVAALNTKENTLIYVRR</sequence>
<protein>
    <submittedName>
        <fullName evidence="4">UDP-rhamnose:rhamnosyltransferase 1</fullName>
    </submittedName>
</protein>
<organism evidence="3 4">
    <name type="scientific">Durio zibethinus</name>
    <name type="common">Durian</name>
    <dbReference type="NCBI Taxonomy" id="66656"/>
    <lineage>
        <taxon>Eukaryota</taxon>
        <taxon>Viridiplantae</taxon>
        <taxon>Streptophyta</taxon>
        <taxon>Embryophyta</taxon>
        <taxon>Tracheophyta</taxon>
        <taxon>Spermatophyta</taxon>
        <taxon>Magnoliopsida</taxon>
        <taxon>eudicotyledons</taxon>
        <taxon>Gunneridae</taxon>
        <taxon>Pentapetalae</taxon>
        <taxon>rosids</taxon>
        <taxon>malvids</taxon>
        <taxon>Malvales</taxon>
        <taxon>Malvaceae</taxon>
        <taxon>Helicteroideae</taxon>
        <taxon>Durio</taxon>
    </lineage>
</organism>
<dbReference type="KEGG" id="dzi:111306371"/>
<dbReference type="PANTHER" id="PTHR48049:SF57">
    <property type="entry name" value="UDP-GLYCOSYLTRANSFERASE 91C1-LIKE"/>
    <property type="match status" value="1"/>
</dbReference>
<dbReference type="AlphaFoldDB" id="A0A6P6A4T3"/>
<reference evidence="4" key="1">
    <citation type="submission" date="2025-08" db="UniProtKB">
        <authorList>
            <consortium name="RefSeq"/>
        </authorList>
    </citation>
    <scope>IDENTIFICATION</scope>
    <source>
        <tissue evidence="4">Fruit stalk</tissue>
    </source>
</reference>
<feature type="signal peptide" evidence="2">
    <location>
        <begin position="1"/>
        <end position="16"/>
    </location>
</feature>
<gene>
    <name evidence="4" type="primary">LOC111306371</name>
</gene>
<keyword evidence="2" id="KW-0732">Signal</keyword>
<evidence type="ECO:0000313" key="4">
    <source>
        <dbReference type="RefSeq" id="XP_022759998.1"/>
    </source>
</evidence>
<comment type="similarity">
    <text evidence="1">Belongs to the UDP-glycosyltransferase family.</text>
</comment>
<dbReference type="Proteomes" id="UP000515121">
    <property type="component" value="Unplaced"/>
</dbReference>
<evidence type="ECO:0000256" key="2">
    <source>
        <dbReference type="SAM" id="SignalP"/>
    </source>
</evidence>
<feature type="chain" id="PRO_5028088429" evidence="2">
    <location>
        <begin position="17"/>
        <end position="236"/>
    </location>
</feature>
<dbReference type="OrthoDB" id="5835829at2759"/>
<keyword evidence="3" id="KW-1185">Reference proteome</keyword>
<dbReference type="RefSeq" id="XP_022759998.1">
    <property type="nucleotide sequence ID" value="XM_022904263.1"/>
</dbReference>
<proteinExistence type="inferred from homology"/>
<evidence type="ECO:0000313" key="3">
    <source>
        <dbReference type="Proteomes" id="UP000515121"/>
    </source>
</evidence>
<name>A0A6P6A4T3_DURZI</name>
<dbReference type="InterPro" id="IPR050481">
    <property type="entry name" value="UDP-glycosyltransf_plant"/>
</dbReference>
<accession>A0A6P6A4T3</accession>
<dbReference type="GO" id="GO:0035251">
    <property type="term" value="F:UDP-glucosyltransferase activity"/>
    <property type="evidence" value="ECO:0007669"/>
    <property type="project" value="InterPro"/>
</dbReference>
<evidence type="ECO:0000256" key="1">
    <source>
        <dbReference type="ARBA" id="ARBA00009995"/>
    </source>
</evidence>